<comment type="similarity">
    <text evidence="1">Belongs to the SIP oxidoreductase family.</text>
</comment>
<feature type="domain" description="SIP-like Rossmann fold" evidence="2">
    <location>
        <begin position="257"/>
        <end position="397"/>
    </location>
</feature>
<dbReference type="InterPro" id="IPR013113">
    <property type="entry name" value="SIP_FAD-bd"/>
</dbReference>
<protein>
    <submittedName>
        <fullName evidence="5">SIP domain-containing protein</fullName>
    </submittedName>
</protein>
<evidence type="ECO:0000259" key="3">
    <source>
        <dbReference type="Pfam" id="PF08021"/>
    </source>
</evidence>
<keyword evidence="6" id="KW-1185">Reference proteome</keyword>
<feature type="domain" description="Siderophore-interacting FAD-binding" evidence="3">
    <location>
        <begin position="137"/>
        <end position="239"/>
    </location>
</feature>
<gene>
    <name evidence="5" type="ORF">ACI2I3_02085</name>
</gene>
<dbReference type="Gene3D" id="3.20.180.10">
    <property type="entry name" value="PNP-oxidase-like"/>
    <property type="match status" value="1"/>
</dbReference>
<feature type="domain" description="DUF2470" evidence="4">
    <location>
        <begin position="29"/>
        <end position="110"/>
    </location>
</feature>
<comment type="caution">
    <text evidence="5">The sequence shown here is derived from an EMBL/GenBank/DDBJ whole genome shotgun (WGS) entry which is preliminary data.</text>
</comment>
<dbReference type="Pfam" id="PF04954">
    <property type="entry name" value="SIP"/>
    <property type="match status" value="1"/>
</dbReference>
<dbReference type="PANTHER" id="PTHR30157">
    <property type="entry name" value="FERRIC REDUCTASE, NADPH-DEPENDENT"/>
    <property type="match status" value="1"/>
</dbReference>
<evidence type="ECO:0000259" key="2">
    <source>
        <dbReference type="Pfam" id="PF04954"/>
    </source>
</evidence>
<dbReference type="Pfam" id="PF08021">
    <property type="entry name" value="FAD_binding_9"/>
    <property type="match status" value="1"/>
</dbReference>
<reference evidence="5 6" key="1">
    <citation type="submission" date="2024-11" db="EMBL/GenBank/DDBJ databases">
        <title>The Natural Products Discovery Center: Release of the First 8490 Sequenced Strains for Exploring Actinobacteria Biosynthetic Diversity.</title>
        <authorList>
            <person name="Kalkreuter E."/>
            <person name="Kautsar S.A."/>
            <person name="Yang D."/>
            <person name="Bader C.D."/>
            <person name="Teijaro C.N."/>
            <person name="Fluegel L."/>
            <person name="Davis C.M."/>
            <person name="Simpson J.R."/>
            <person name="Lauterbach L."/>
            <person name="Steele A.D."/>
            <person name="Gui C."/>
            <person name="Meng S."/>
            <person name="Li G."/>
            <person name="Viehrig K."/>
            <person name="Ye F."/>
            <person name="Su P."/>
            <person name="Kiefer A.F."/>
            <person name="Nichols A."/>
            <person name="Cepeda A.J."/>
            <person name="Yan W."/>
            <person name="Fan B."/>
            <person name="Jiang Y."/>
            <person name="Adhikari A."/>
            <person name="Zheng C.-J."/>
            <person name="Schuster L."/>
            <person name="Cowan T.M."/>
            <person name="Smanski M.J."/>
            <person name="Chevrette M.G."/>
            <person name="De Carvalho L.P.S."/>
            <person name="Shen B."/>
        </authorList>
    </citation>
    <scope>NUCLEOTIDE SEQUENCE [LARGE SCALE GENOMIC DNA]</scope>
    <source>
        <strain evidence="5 6">NPDC077433</strain>
    </source>
</reference>
<dbReference type="InterPro" id="IPR037119">
    <property type="entry name" value="Haem_oxidase_HugZ-like_sf"/>
</dbReference>
<dbReference type="InterPro" id="IPR039374">
    <property type="entry name" value="SIP_fam"/>
</dbReference>
<accession>A0ABW8L848</accession>
<dbReference type="Pfam" id="PF10615">
    <property type="entry name" value="DUF2470"/>
    <property type="match status" value="1"/>
</dbReference>
<dbReference type="Proteomes" id="UP001620234">
    <property type="component" value="Unassembled WGS sequence"/>
</dbReference>
<dbReference type="RefSeq" id="WP_230709400.1">
    <property type="nucleotide sequence ID" value="NZ_JBJDPD010000002.1"/>
</dbReference>
<proteinExistence type="inferred from homology"/>
<sequence>MTHSTSSANPTSYAQANAYTPLNFPELASAITHINEEHYDELLGFLTAFTSLSSEDMDEASVQLVDIYAEAIALQIQYKGTKKTSAQAHNPTFFIAFTAPITQFSDLNTQYILLKQQADKKLGKKTIKLTKQTFLVQDSYKVSPNMLRLELTGSTLDVSNKNSVPVDEAGYAYLFDLAHNASASQNVGDKASPTRAHCYYTLRKAWQTSDGVRAWVDVFLHGDTPGGHWASSLQIGDTVMSKREFPEKTAHLQDGQALLIADETSMPTVARLLELWDNPIPPLVLCVTQELADQAYFDAVKIGTDKKNGDKTRQSTECQTDNNFMLLPLVAGKIHSGKELAVLIDQTLANYLTNHPLQIEKVWGALEAGTAKALRGLIQQRLGLERSDSVIKVYWRKD</sequence>
<dbReference type="Gene3D" id="2.40.30.10">
    <property type="entry name" value="Translation factors"/>
    <property type="match status" value="1"/>
</dbReference>
<dbReference type="InterPro" id="IPR039261">
    <property type="entry name" value="FNR_nucleotide-bd"/>
</dbReference>
<evidence type="ECO:0000256" key="1">
    <source>
        <dbReference type="ARBA" id="ARBA00035644"/>
    </source>
</evidence>
<name>A0ABW8L848_9GAMM</name>
<dbReference type="InterPro" id="IPR019595">
    <property type="entry name" value="DUF2470"/>
</dbReference>
<evidence type="ECO:0000313" key="6">
    <source>
        <dbReference type="Proteomes" id="UP001620234"/>
    </source>
</evidence>
<dbReference type="InterPro" id="IPR007037">
    <property type="entry name" value="SIP_rossman_dom"/>
</dbReference>
<evidence type="ECO:0000313" key="5">
    <source>
        <dbReference type="EMBL" id="MFK4000123.1"/>
    </source>
</evidence>
<dbReference type="Gene3D" id="3.40.50.80">
    <property type="entry name" value="Nucleotide-binding domain of ferredoxin-NADP reductase (FNR) module"/>
    <property type="match status" value="1"/>
</dbReference>
<dbReference type="CDD" id="cd06193">
    <property type="entry name" value="siderophore_interacting"/>
    <property type="match status" value="1"/>
</dbReference>
<dbReference type="PANTHER" id="PTHR30157:SF0">
    <property type="entry name" value="NADPH-DEPENDENT FERRIC-CHELATE REDUCTASE"/>
    <property type="match status" value="1"/>
</dbReference>
<organism evidence="5 6">
    <name type="scientific">Psychrobacter namhaensis</name>
    <dbReference type="NCBI Taxonomy" id="292734"/>
    <lineage>
        <taxon>Bacteria</taxon>
        <taxon>Pseudomonadati</taxon>
        <taxon>Pseudomonadota</taxon>
        <taxon>Gammaproteobacteria</taxon>
        <taxon>Moraxellales</taxon>
        <taxon>Moraxellaceae</taxon>
        <taxon>Psychrobacter</taxon>
    </lineage>
</organism>
<dbReference type="EMBL" id="JBJDPD010000002">
    <property type="protein sequence ID" value="MFK4000123.1"/>
    <property type="molecule type" value="Genomic_DNA"/>
</dbReference>
<evidence type="ECO:0000259" key="4">
    <source>
        <dbReference type="Pfam" id="PF10615"/>
    </source>
</evidence>